<comment type="caution">
    <text evidence="3">The sequence shown here is derived from an EMBL/GenBank/DDBJ whole genome shotgun (WGS) entry which is preliminary data.</text>
</comment>
<sequence length="122" mass="13867">MPARPTWRYQQSTQFSQNASSPPSYNRRPRCRNNQNPLREDCPLIQRPTLPNRLPNPTRESVRRSTATTGLAHISISPVKIMCGIVYTALVIFTITLLTGMHIYVVTQFVALMNCFMQDANS</sequence>
<proteinExistence type="predicted"/>
<dbReference type="EMBL" id="MLYV02001213">
    <property type="protein sequence ID" value="PSR72118.1"/>
    <property type="molecule type" value="Genomic_DNA"/>
</dbReference>
<feature type="region of interest" description="Disordered" evidence="1">
    <location>
        <begin position="1"/>
        <end position="67"/>
    </location>
</feature>
<feature type="transmembrane region" description="Helical" evidence="2">
    <location>
        <begin position="81"/>
        <end position="104"/>
    </location>
</feature>
<reference evidence="3 4" key="1">
    <citation type="submission" date="2018-02" db="EMBL/GenBank/DDBJ databases">
        <title>Genome sequence of the basidiomycete white-rot fungus Phlebia centrifuga.</title>
        <authorList>
            <person name="Granchi Z."/>
            <person name="Peng M."/>
            <person name="de Vries R.P."/>
            <person name="Hilden K."/>
            <person name="Makela M.R."/>
            <person name="Grigoriev I."/>
            <person name="Riley R."/>
        </authorList>
    </citation>
    <scope>NUCLEOTIDE SEQUENCE [LARGE SCALE GENOMIC DNA]</scope>
    <source>
        <strain evidence="3 4">FBCC195</strain>
    </source>
</reference>
<organism evidence="3 4">
    <name type="scientific">Hermanssonia centrifuga</name>
    <dbReference type="NCBI Taxonomy" id="98765"/>
    <lineage>
        <taxon>Eukaryota</taxon>
        <taxon>Fungi</taxon>
        <taxon>Dikarya</taxon>
        <taxon>Basidiomycota</taxon>
        <taxon>Agaricomycotina</taxon>
        <taxon>Agaricomycetes</taxon>
        <taxon>Polyporales</taxon>
        <taxon>Meruliaceae</taxon>
        <taxon>Hermanssonia</taxon>
    </lineage>
</organism>
<evidence type="ECO:0000256" key="2">
    <source>
        <dbReference type="SAM" id="Phobius"/>
    </source>
</evidence>
<keyword evidence="4" id="KW-1185">Reference proteome</keyword>
<dbReference type="Proteomes" id="UP000186601">
    <property type="component" value="Unassembled WGS sequence"/>
</dbReference>
<keyword evidence="2" id="KW-0472">Membrane</keyword>
<protein>
    <submittedName>
        <fullName evidence="3">Uncharacterized protein</fullName>
    </submittedName>
</protein>
<keyword evidence="2" id="KW-0812">Transmembrane</keyword>
<dbReference type="AlphaFoldDB" id="A0A2R6NIN8"/>
<evidence type="ECO:0000256" key="1">
    <source>
        <dbReference type="SAM" id="MobiDB-lite"/>
    </source>
</evidence>
<feature type="compositionally biased region" description="Polar residues" evidence="1">
    <location>
        <begin position="8"/>
        <end position="24"/>
    </location>
</feature>
<gene>
    <name evidence="3" type="ORF">PHLCEN_2v12011</name>
</gene>
<keyword evidence="2" id="KW-1133">Transmembrane helix</keyword>
<evidence type="ECO:0000313" key="3">
    <source>
        <dbReference type="EMBL" id="PSR72118.1"/>
    </source>
</evidence>
<evidence type="ECO:0000313" key="4">
    <source>
        <dbReference type="Proteomes" id="UP000186601"/>
    </source>
</evidence>
<name>A0A2R6NIN8_9APHY</name>
<accession>A0A2R6NIN8</accession>